<protein>
    <submittedName>
        <fullName evidence="11">IS200/IS605 family element transposase accessory protein TnpB</fullName>
    </submittedName>
</protein>
<comment type="similarity">
    <text evidence="2">In the N-terminal section; belongs to the transposase 2 family.</text>
</comment>
<dbReference type="NCBIfam" id="NF040570">
    <property type="entry name" value="guided_TnpB"/>
    <property type="match status" value="1"/>
</dbReference>
<dbReference type="Proteomes" id="UP000316256">
    <property type="component" value="Unassembled WGS sequence"/>
</dbReference>
<keyword evidence="5" id="KW-0862">Zinc</keyword>
<dbReference type="EMBL" id="VIGH01000001">
    <property type="protein sequence ID" value="TQF74569.1"/>
    <property type="molecule type" value="Genomic_DNA"/>
</dbReference>
<organism evidence="11 12">
    <name type="scientific">Rhodococcus spelaei</name>
    <dbReference type="NCBI Taxonomy" id="2546320"/>
    <lineage>
        <taxon>Bacteria</taxon>
        <taxon>Bacillati</taxon>
        <taxon>Actinomycetota</taxon>
        <taxon>Actinomycetes</taxon>
        <taxon>Mycobacteriales</taxon>
        <taxon>Nocardiaceae</taxon>
        <taxon>Rhodococcus</taxon>
    </lineage>
</organism>
<dbReference type="InterPro" id="IPR021027">
    <property type="entry name" value="Transposase_put_HTH"/>
</dbReference>
<keyword evidence="4" id="KW-0479">Metal-binding</keyword>
<dbReference type="Pfam" id="PF01385">
    <property type="entry name" value="OrfB_IS605"/>
    <property type="match status" value="1"/>
</dbReference>
<evidence type="ECO:0000313" key="11">
    <source>
        <dbReference type="EMBL" id="TQF74569.1"/>
    </source>
</evidence>
<dbReference type="AlphaFoldDB" id="A0A541BQK2"/>
<evidence type="ECO:0000256" key="7">
    <source>
        <dbReference type="ARBA" id="ARBA00023172"/>
    </source>
</evidence>
<dbReference type="PANTHER" id="PTHR30405:SF25">
    <property type="entry name" value="RNA-GUIDED DNA ENDONUCLEASE INSQ-RELATED"/>
    <property type="match status" value="1"/>
</dbReference>
<feature type="domain" description="Transposase putative helix-turn-helix" evidence="10">
    <location>
        <begin position="1"/>
        <end position="44"/>
    </location>
</feature>
<dbReference type="GO" id="GO:0032196">
    <property type="term" value="P:transposition"/>
    <property type="evidence" value="ECO:0007669"/>
    <property type="project" value="UniProtKB-KW"/>
</dbReference>
<sequence>MIVRYRYRAYPTGDQQMMLARTLGCVRVVFNDALQARQDARTAGVKITDTEVQRLVVTLAKATPERAWLGEVASVALVQACQDARRAYRNFFDSVAGKRKGRRVGEPRFRSRKDNRQSIRLTRNGFGVTDRGVRLAKIGDVKLEWSRNLPSAPSSATVVREADGRYFVSFVVEVLETPLTPSSTVAGIDLGLTDLAVIVRSDGTREKIPAPRHLRAAERRIARGQRALARKEKGSKNRGKARHRLAVLHRKVRETRLDHHHKLAHRLVHDNQVIAVEDLAVSGLARTRLAKSVHDAGWATLVRLLEEKADRCGRTVTKIDRWFPSTRACSQCGVVGDKKPLHVRAWTCGCGAHLDRDYNAAVNILDAAGLAESLNACGADVRLRLAGAVSVEAGTHRTEAV</sequence>
<dbReference type="InterPro" id="IPR001959">
    <property type="entry name" value="Transposase"/>
</dbReference>
<evidence type="ECO:0000259" key="10">
    <source>
        <dbReference type="Pfam" id="PF12323"/>
    </source>
</evidence>
<dbReference type="PANTHER" id="PTHR30405">
    <property type="entry name" value="TRANSPOSASE"/>
    <property type="match status" value="1"/>
</dbReference>
<feature type="domain" description="Probable transposase IS891/IS1136/IS1341" evidence="8">
    <location>
        <begin position="169"/>
        <end position="286"/>
    </location>
</feature>
<keyword evidence="7" id="KW-0233">DNA recombination</keyword>
<reference evidence="11 12" key="1">
    <citation type="submission" date="2019-06" db="EMBL/GenBank/DDBJ databases">
        <title>Rhodococcus spaelei sp. nov., isolated from a cave.</title>
        <authorList>
            <person name="Lee S.D."/>
        </authorList>
    </citation>
    <scope>NUCLEOTIDE SEQUENCE [LARGE SCALE GENOMIC DNA]</scope>
    <source>
        <strain evidence="11 12">C9-5</strain>
    </source>
</reference>
<keyword evidence="12" id="KW-1185">Reference proteome</keyword>
<name>A0A541BQK2_9NOCA</name>
<comment type="caution">
    <text evidence="11">The sequence shown here is derived from an EMBL/GenBank/DDBJ whole genome shotgun (WGS) entry which is preliminary data.</text>
</comment>
<dbReference type="RefSeq" id="WP_142094655.1">
    <property type="nucleotide sequence ID" value="NZ_VIGH01000001.1"/>
</dbReference>
<keyword evidence="6" id="KW-0238">DNA-binding</keyword>
<evidence type="ECO:0000259" key="8">
    <source>
        <dbReference type="Pfam" id="PF01385"/>
    </source>
</evidence>
<dbReference type="OrthoDB" id="6230307at2"/>
<dbReference type="Pfam" id="PF12323">
    <property type="entry name" value="HTH_OrfB_IS605"/>
    <property type="match status" value="1"/>
</dbReference>
<evidence type="ECO:0000259" key="9">
    <source>
        <dbReference type="Pfam" id="PF07282"/>
    </source>
</evidence>
<evidence type="ECO:0000256" key="2">
    <source>
        <dbReference type="ARBA" id="ARBA00011044"/>
    </source>
</evidence>
<evidence type="ECO:0000313" key="12">
    <source>
        <dbReference type="Proteomes" id="UP000316256"/>
    </source>
</evidence>
<accession>A0A541BQK2</accession>
<evidence type="ECO:0000256" key="5">
    <source>
        <dbReference type="ARBA" id="ARBA00022833"/>
    </source>
</evidence>
<dbReference type="GO" id="GO:0046872">
    <property type="term" value="F:metal ion binding"/>
    <property type="evidence" value="ECO:0007669"/>
    <property type="project" value="UniProtKB-KW"/>
</dbReference>
<dbReference type="Pfam" id="PF07282">
    <property type="entry name" value="Cas12f1-like_TNB"/>
    <property type="match status" value="1"/>
</dbReference>
<feature type="domain" description="Cas12f1-like TNB" evidence="9">
    <location>
        <begin position="298"/>
        <end position="364"/>
    </location>
</feature>
<gene>
    <name evidence="11" type="ORF">FK531_00155</name>
</gene>
<keyword evidence="3" id="KW-0815">Transposition</keyword>
<evidence type="ECO:0000256" key="1">
    <source>
        <dbReference type="ARBA" id="ARBA00008761"/>
    </source>
</evidence>
<dbReference type="GO" id="GO:0003677">
    <property type="term" value="F:DNA binding"/>
    <property type="evidence" value="ECO:0007669"/>
    <property type="project" value="UniProtKB-KW"/>
</dbReference>
<evidence type="ECO:0000256" key="4">
    <source>
        <dbReference type="ARBA" id="ARBA00022723"/>
    </source>
</evidence>
<dbReference type="InterPro" id="IPR051399">
    <property type="entry name" value="RNA-guided_DNA_endo/Transpos"/>
</dbReference>
<dbReference type="InterPro" id="IPR010095">
    <property type="entry name" value="Cas12f1-like_TNB"/>
</dbReference>
<evidence type="ECO:0000256" key="3">
    <source>
        <dbReference type="ARBA" id="ARBA00022578"/>
    </source>
</evidence>
<dbReference type="GO" id="GO:0006310">
    <property type="term" value="P:DNA recombination"/>
    <property type="evidence" value="ECO:0007669"/>
    <property type="project" value="UniProtKB-KW"/>
</dbReference>
<comment type="similarity">
    <text evidence="1">In the C-terminal section; belongs to the transposase 35 family.</text>
</comment>
<evidence type="ECO:0000256" key="6">
    <source>
        <dbReference type="ARBA" id="ARBA00023125"/>
    </source>
</evidence>
<proteinExistence type="inferred from homology"/>